<dbReference type="EMBL" id="WMEY01000004">
    <property type="protein sequence ID" value="MYL64514.1"/>
    <property type="molecule type" value="Genomic_DNA"/>
</dbReference>
<comment type="caution">
    <text evidence="3">The sequence shown here is derived from an EMBL/GenBank/DDBJ whole genome shotgun (WGS) entry which is preliminary data.</text>
</comment>
<keyword evidence="1" id="KW-0812">Transmembrane</keyword>
<feature type="transmembrane region" description="Helical" evidence="1">
    <location>
        <begin position="238"/>
        <end position="259"/>
    </location>
</feature>
<reference evidence="3 4" key="1">
    <citation type="submission" date="2019-11" db="EMBL/GenBank/DDBJ databases">
        <title>Genome sequences of 17 halophilic strains isolated from different environments.</title>
        <authorList>
            <person name="Furrow R.E."/>
        </authorList>
    </citation>
    <scope>NUCLEOTIDE SEQUENCE [LARGE SCALE GENOMIC DNA]</scope>
    <source>
        <strain evidence="3 4">22506_14_FS</strain>
    </source>
</reference>
<feature type="transmembrane region" description="Helical" evidence="1">
    <location>
        <begin position="271"/>
        <end position="289"/>
    </location>
</feature>
<feature type="transmembrane region" description="Helical" evidence="1">
    <location>
        <begin position="93"/>
        <end position="110"/>
    </location>
</feature>
<feature type="transmembrane region" description="Helical" evidence="1">
    <location>
        <begin position="116"/>
        <end position="131"/>
    </location>
</feature>
<feature type="transmembrane region" description="Helical" evidence="1">
    <location>
        <begin position="12"/>
        <end position="33"/>
    </location>
</feature>
<dbReference type="PANTHER" id="PTHR30590:SF2">
    <property type="entry name" value="INNER MEMBRANE PROTEIN"/>
    <property type="match status" value="1"/>
</dbReference>
<protein>
    <submittedName>
        <fullName evidence="3">DUF418 domain-containing protein</fullName>
    </submittedName>
</protein>
<feature type="transmembrane region" description="Helical" evidence="1">
    <location>
        <begin position="334"/>
        <end position="358"/>
    </location>
</feature>
<proteinExistence type="predicted"/>
<name>A0A845F197_9BACL</name>
<sequence>MVEVERNGLVDALRGWSLFGILVANLLIFQYGIFGKDDISFFNLSAIDYGGYVSIKVLVENSFMPIFTFLFGYSLILMRNRLKAKGRRVKWHLFRRFLVLLLFGFLHSTFLWEGDILFLYGAVGMCLLFFVNRKRKTLLIWCVILFSLLTLISSFGGEEEPLTSKEKMGVYLNETMEVYGTGSYGMIKNHRNHVDPIEMSGGEAVFVILFIPILILPMMLLGMYAAHVGLLNAYRIKLFQYISIICLPLGLLLKASIYLSKEINGVPDMSIIGGSVLAIGYIGLFSYLYGKSRNAQFFQGFINLGKLSLTNYILQTVICTTVFYGYGLGLFGKMGIVLSLLFGISLFILQVVGSTFYLKRFRQGPLEKAMRTFVYLENPFRKSKKHQLNDEFKVS</sequence>
<organism evidence="3 4">
    <name type="scientific">Guptibacillus hwajinpoensis</name>
    <dbReference type="NCBI Taxonomy" id="208199"/>
    <lineage>
        <taxon>Bacteria</taxon>
        <taxon>Bacillati</taxon>
        <taxon>Bacillota</taxon>
        <taxon>Bacilli</taxon>
        <taxon>Bacillales</taxon>
        <taxon>Guptibacillaceae</taxon>
        <taxon>Guptibacillus</taxon>
    </lineage>
</organism>
<feature type="domain" description="DUF418" evidence="2">
    <location>
        <begin position="235"/>
        <end position="376"/>
    </location>
</feature>
<dbReference type="InterPro" id="IPR052529">
    <property type="entry name" value="Bact_Transport_Assoc"/>
</dbReference>
<dbReference type="Pfam" id="PF04235">
    <property type="entry name" value="DUF418"/>
    <property type="match status" value="1"/>
</dbReference>
<evidence type="ECO:0000259" key="2">
    <source>
        <dbReference type="Pfam" id="PF04235"/>
    </source>
</evidence>
<gene>
    <name evidence="3" type="ORF">GLW07_14240</name>
</gene>
<dbReference type="RefSeq" id="WP_160919956.1">
    <property type="nucleotide sequence ID" value="NZ_WMEY01000004.1"/>
</dbReference>
<keyword evidence="1" id="KW-1133">Transmembrane helix</keyword>
<dbReference type="PANTHER" id="PTHR30590">
    <property type="entry name" value="INNER MEMBRANE PROTEIN"/>
    <property type="match status" value="1"/>
</dbReference>
<evidence type="ECO:0000256" key="1">
    <source>
        <dbReference type="SAM" id="Phobius"/>
    </source>
</evidence>
<dbReference type="InterPro" id="IPR007349">
    <property type="entry name" value="DUF418"/>
</dbReference>
<dbReference type="Proteomes" id="UP000447833">
    <property type="component" value="Unassembled WGS sequence"/>
</dbReference>
<feature type="transmembrane region" description="Helical" evidence="1">
    <location>
        <begin position="138"/>
        <end position="157"/>
    </location>
</feature>
<evidence type="ECO:0000313" key="4">
    <source>
        <dbReference type="Proteomes" id="UP000447833"/>
    </source>
</evidence>
<keyword evidence="1" id="KW-0472">Membrane</keyword>
<feature type="transmembrane region" description="Helical" evidence="1">
    <location>
        <begin position="204"/>
        <end position="226"/>
    </location>
</feature>
<accession>A0A845F197</accession>
<feature type="transmembrane region" description="Helical" evidence="1">
    <location>
        <begin position="309"/>
        <end position="328"/>
    </location>
</feature>
<feature type="transmembrane region" description="Helical" evidence="1">
    <location>
        <begin position="53"/>
        <end position="73"/>
    </location>
</feature>
<evidence type="ECO:0000313" key="3">
    <source>
        <dbReference type="EMBL" id="MYL64514.1"/>
    </source>
</evidence>
<dbReference type="AlphaFoldDB" id="A0A845F197"/>